<dbReference type="Proteomes" id="UP001152622">
    <property type="component" value="Chromosome 7"/>
</dbReference>
<evidence type="ECO:0000256" key="1">
    <source>
        <dbReference type="SAM" id="MobiDB-lite"/>
    </source>
</evidence>
<evidence type="ECO:0000313" key="3">
    <source>
        <dbReference type="Proteomes" id="UP001152622"/>
    </source>
</evidence>
<evidence type="ECO:0000313" key="2">
    <source>
        <dbReference type="EMBL" id="KAJ8353690.1"/>
    </source>
</evidence>
<dbReference type="AlphaFoldDB" id="A0A9Q1F9D4"/>
<comment type="caution">
    <text evidence="2">The sequence shown here is derived from an EMBL/GenBank/DDBJ whole genome shotgun (WGS) entry which is preliminary data.</text>
</comment>
<keyword evidence="3" id="KW-1185">Reference proteome</keyword>
<dbReference type="EMBL" id="JAINUF010000007">
    <property type="protein sequence ID" value="KAJ8353690.1"/>
    <property type="molecule type" value="Genomic_DNA"/>
</dbReference>
<feature type="region of interest" description="Disordered" evidence="1">
    <location>
        <begin position="1"/>
        <end position="25"/>
    </location>
</feature>
<reference evidence="2" key="1">
    <citation type="journal article" date="2023" name="Science">
        <title>Genome structures resolve the early diversification of teleost fishes.</title>
        <authorList>
            <person name="Parey E."/>
            <person name="Louis A."/>
            <person name="Montfort J."/>
            <person name="Bouchez O."/>
            <person name="Roques C."/>
            <person name="Iampietro C."/>
            <person name="Lluch J."/>
            <person name="Castinel A."/>
            <person name="Donnadieu C."/>
            <person name="Desvignes T."/>
            <person name="Floi Bucao C."/>
            <person name="Jouanno E."/>
            <person name="Wen M."/>
            <person name="Mejri S."/>
            <person name="Dirks R."/>
            <person name="Jansen H."/>
            <person name="Henkel C."/>
            <person name="Chen W.J."/>
            <person name="Zahm M."/>
            <person name="Cabau C."/>
            <person name="Klopp C."/>
            <person name="Thompson A.W."/>
            <person name="Robinson-Rechavi M."/>
            <person name="Braasch I."/>
            <person name="Lecointre G."/>
            <person name="Bobe J."/>
            <person name="Postlethwait J.H."/>
            <person name="Berthelot C."/>
            <person name="Roest Crollius H."/>
            <person name="Guiguen Y."/>
        </authorList>
    </citation>
    <scope>NUCLEOTIDE SEQUENCE</scope>
    <source>
        <strain evidence="2">WJC10195</strain>
    </source>
</reference>
<gene>
    <name evidence="2" type="ORF">SKAU_G00212570</name>
</gene>
<feature type="compositionally biased region" description="Low complexity" evidence="1">
    <location>
        <begin position="10"/>
        <end position="23"/>
    </location>
</feature>
<protein>
    <submittedName>
        <fullName evidence="2">Uncharacterized protein</fullName>
    </submittedName>
</protein>
<organism evidence="2 3">
    <name type="scientific">Synaphobranchus kaupii</name>
    <name type="common">Kaup's arrowtooth eel</name>
    <dbReference type="NCBI Taxonomy" id="118154"/>
    <lineage>
        <taxon>Eukaryota</taxon>
        <taxon>Metazoa</taxon>
        <taxon>Chordata</taxon>
        <taxon>Craniata</taxon>
        <taxon>Vertebrata</taxon>
        <taxon>Euteleostomi</taxon>
        <taxon>Actinopterygii</taxon>
        <taxon>Neopterygii</taxon>
        <taxon>Teleostei</taxon>
        <taxon>Anguilliformes</taxon>
        <taxon>Synaphobranchidae</taxon>
        <taxon>Synaphobranchus</taxon>
    </lineage>
</organism>
<accession>A0A9Q1F9D4</accession>
<name>A0A9Q1F9D4_SYNKA</name>
<proteinExistence type="predicted"/>
<sequence length="99" mass="10776">MRGRPRLNESASSSAGVKVSGAGPPAEYLSGVERQKVPLPAQLSVITPLRLPSRMERYRCDLGARTPTLRLSKKPLLTPGKITQLCFHSAPLTYPALHQ</sequence>